<dbReference type="GO" id="GO:0006298">
    <property type="term" value="P:mismatch repair"/>
    <property type="evidence" value="ECO:0007669"/>
    <property type="project" value="TreeGrafter"/>
</dbReference>
<evidence type="ECO:0000256" key="1">
    <source>
        <dbReference type="ARBA" id="ARBA00000843"/>
    </source>
</evidence>
<proteinExistence type="inferred from homology"/>
<dbReference type="InterPro" id="IPR015797">
    <property type="entry name" value="NUDIX_hydrolase-like_dom_sf"/>
</dbReference>
<feature type="compositionally biased region" description="Basic and acidic residues" evidence="14">
    <location>
        <begin position="591"/>
        <end position="602"/>
    </location>
</feature>
<comment type="cofactor">
    <cofactor evidence="2">
        <name>[4Fe-4S] cluster</name>
        <dbReference type="ChEBI" id="CHEBI:49883"/>
    </cofactor>
</comment>
<keyword evidence="12" id="KW-0234">DNA repair</keyword>
<evidence type="ECO:0000256" key="6">
    <source>
        <dbReference type="ARBA" id="ARBA00022485"/>
    </source>
</evidence>
<sequence>MTSLPRKVTVAKNFLFSSEEREHIWRELLAWYDLNKKDLPWRKASTIIGPSSDESNPGDDELLKEMKIHQRAYEVLVSELMLQQTQVETVKNYFVKWMKRFPTIKDLSDASDDDVHGAWSGLGYYKRARNLHAAAKYVVQEYNKPIHYKDNSLTHNIIYKLPDNAKELMNLKGVGKYTAGAVASIAFGKCASIVDGNVFRVFARLKQIEEDIAVQKTATSIFWPMADNLISHFRDIEDLCDDDEEISSSSIKTRYGDLNQAIMELGRTICIPRNPKCGECPIADVCSAFKAVEQDQINSVEIYPVKKKKTKKRTQIVSCCIFYKDDDNDSCLYEKQRHEQLLGGTWHFPLVVVFDEKSPSEEEDDTSENLQEESQSSKKKKKSKNSSSGKSGASSSDSDLHLSKLQKFLIDEGFIDANNSSICFEYHSTVNHVFSHINQTNHIYSCSSKYLIKDLQSKSNADQWKWFDQSARESQGISEVAKKIFRQFKKTLKNHEASPVSPPKVKFKTKPPFSTENVGDGCAQKMADEEDTVVAEEPNKSSDSSQESTTDLAEEKGITEISKKSKSTPPKVKVVKKSEQSTESKKKRKKQSEGNEDSKKPESTTSTTPTKKRKQTTLTAFLTKH</sequence>
<keyword evidence="8" id="KW-0227">DNA damage</keyword>
<dbReference type="InterPro" id="IPR023170">
    <property type="entry name" value="HhH_base_excis_C"/>
</dbReference>
<evidence type="ECO:0000256" key="12">
    <source>
        <dbReference type="ARBA" id="ARBA00023204"/>
    </source>
</evidence>
<keyword evidence="10" id="KW-0408">Iron</keyword>
<dbReference type="Pfam" id="PF00730">
    <property type="entry name" value="HhH-GPD"/>
    <property type="match status" value="1"/>
</dbReference>
<feature type="region of interest" description="Disordered" evidence="14">
    <location>
        <begin position="359"/>
        <end position="398"/>
    </location>
</feature>
<dbReference type="VEuPathDB" id="AmoebaDB:FDP41_011724"/>
<feature type="domain" description="HhH-GPD" evidence="15">
    <location>
        <begin position="81"/>
        <end position="235"/>
    </location>
</feature>
<dbReference type="GO" id="GO:0051539">
    <property type="term" value="F:4 iron, 4 sulfur cluster binding"/>
    <property type="evidence" value="ECO:0007669"/>
    <property type="project" value="UniProtKB-KW"/>
</dbReference>
<dbReference type="SUPFAM" id="SSF48150">
    <property type="entry name" value="DNA-glycosylase"/>
    <property type="match status" value="1"/>
</dbReference>
<dbReference type="Pfam" id="PF10576">
    <property type="entry name" value="EndIII_4Fe-2S"/>
    <property type="match status" value="1"/>
</dbReference>
<dbReference type="EC" id="3.2.2.31" evidence="4"/>
<dbReference type="CDD" id="cd00056">
    <property type="entry name" value="ENDO3c"/>
    <property type="match status" value="1"/>
</dbReference>
<evidence type="ECO:0000313" key="16">
    <source>
        <dbReference type="EMBL" id="KAF0981863.1"/>
    </source>
</evidence>
<feature type="region of interest" description="Disordered" evidence="14">
    <location>
        <begin position="494"/>
        <end position="625"/>
    </location>
</feature>
<dbReference type="Gene3D" id="1.10.340.30">
    <property type="entry name" value="Hypothetical protein, domain 2"/>
    <property type="match status" value="1"/>
</dbReference>
<comment type="caution">
    <text evidence="16">The sequence shown here is derived from an EMBL/GenBank/DDBJ whole genome shotgun (WGS) entry which is preliminary data.</text>
</comment>
<evidence type="ECO:0000256" key="9">
    <source>
        <dbReference type="ARBA" id="ARBA00022801"/>
    </source>
</evidence>
<feature type="compositionally biased region" description="Low complexity" evidence="14">
    <location>
        <begin position="385"/>
        <end position="398"/>
    </location>
</feature>
<evidence type="ECO:0000313" key="17">
    <source>
        <dbReference type="Proteomes" id="UP000444721"/>
    </source>
</evidence>
<dbReference type="GO" id="GO:0034039">
    <property type="term" value="F:8-oxo-7,8-dihydroguanine DNA N-glycosylase activity"/>
    <property type="evidence" value="ECO:0007669"/>
    <property type="project" value="TreeGrafter"/>
</dbReference>
<dbReference type="InterPro" id="IPR011257">
    <property type="entry name" value="DNA_glycosylase"/>
</dbReference>
<feature type="compositionally biased region" description="Basic and acidic residues" evidence="14">
    <location>
        <begin position="553"/>
        <end position="563"/>
    </location>
</feature>
<dbReference type="OrthoDB" id="10248838at2759"/>
<comment type="catalytic activity">
    <reaction evidence="1">
        <text>Hydrolyzes free adenine bases from 7,8-dihydro-8-oxoguanine:adenine mismatched double-stranded DNA, leaving an apurinic site.</text>
        <dbReference type="EC" id="3.2.2.31"/>
    </reaction>
</comment>
<dbReference type="GO" id="GO:0035485">
    <property type="term" value="F:adenine/guanine mispair binding"/>
    <property type="evidence" value="ECO:0007669"/>
    <property type="project" value="TreeGrafter"/>
</dbReference>
<evidence type="ECO:0000256" key="4">
    <source>
        <dbReference type="ARBA" id="ARBA00012045"/>
    </source>
</evidence>
<evidence type="ECO:0000256" key="10">
    <source>
        <dbReference type="ARBA" id="ARBA00023004"/>
    </source>
</evidence>
<dbReference type="SMART" id="SM00478">
    <property type="entry name" value="ENDO3c"/>
    <property type="match status" value="1"/>
</dbReference>
<name>A0A6A5BUV8_NAEFO</name>
<protein>
    <recommendedName>
        <fullName evidence="5">Adenine DNA glycosylase</fullName>
        <ecNumber evidence="4">3.2.2.31</ecNumber>
    </recommendedName>
</protein>
<accession>A0A6A5BUV8</accession>
<evidence type="ECO:0000256" key="5">
    <source>
        <dbReference type="ARBA" id="ARBA00022023"/>
    </source>
</evidence>
<dbReference type="GO" id="GO:0005634">
    <property type="term" value="C:nucleus"/>
    <property type="evidence" value="ECO:0007669"/>
    <property type="project" value="TreeGrafter"/>
</dbReference>
<evidence type="ECO:0000256" key="3">
    <source>
        <dbReference type="ARBA" id="ARBA00008343"/>
    </source>
</evidence>
<evidence type="ECO:0000256" key="7">
    <source>
        <dbReference type="ARBA" id="ARBA00022723"/>
    </source>
</evidence>
<feature type="compositionally biased region" description="Polar residues" evidence="14">
    <location>
        <begin position="541"/>
        <end position="551"/>
    </location>
</feature>
<dbReference type="PROSITE" id="PS00764">
    <property type="entry name" value="ENDONUCLEASE_III_1"/>
    <property type="match status" value="1"/>
</dbReference>
<dbReference type="PANTHER" id="PTHR42944:SF1">
    <property type="entry name" value="ADENINE DNA GLYCOSYLASE"/>
    <property type="match status" value="1"/>
</dbReference>
<feature type="compositionally biased region" description="Acidic residues" evidence="14">
    <location>
        <begin position="361"/>
        <end position="371"/>
    </location>
</feature>
<evidence type="ECO:0000256" key="11">
    <source>
        <dbReference type="ARBA" id="ARBA00023014"/>
    </source>
</evidence>
<evidence type="ECO:0000256" key="2">
    <source>
        <dbReference type="ARBA" id="ARBA00001966"/>
    </source>
</evidence>
<dbReference type="GeneID" id="68118939"/>
<dbReference type="FunFam" id="1.10.340.30:FF:000002">
    <property type="entry name" value="Adenine DNA glycosylase"/>
    <property type="match status" value="1"/>
</dbReference>
<keyword evidence="13" id="KW-0326">Glycosidase</keyword>
<dbReference type="Gene3D" id="1.10.1670.10">
    <property type="entry name" value="Helix-hairpin-Helix base-excision DNA repair enzymes (C-terminal)"/>
    <property type="match status" value="1"/>
</dbReference>
<dbReference type="OMA" id="CIPRNPK"/>
<dbReference type="InterPro" id="IPR003265">
    <property type="entry name" value="HhH-GPD_domain"/>
</dbReference>
<dbReference type="InterPro" id="IPR003651">
    <property type="entry name" value="Endonuclease3_FeS-loop_motif"/>
</dbReference>
<dbReference type="RefSeq" id="XP_044566576.1">
    <property type="nucleotide sequence ID" value="XM_044702165.1"/>
</dbReference>
<gene>
    <name evidence="16" type="ORF">FDP41_011724</name>
</gene>
<evidence type="ECO:0000256" key="13">
    <source>
        <dbReference type="ARBA" id="ARBA00023295"/>
    </source>
</evidence>
<dbReference type="Proteomes" id="UP000444721">
    <property type="component" value="Unassembled WGS sequence"/>
</dbReference>
<dbReference type="GO" id="GO:0032357">
    <property type="term" value="F:oxidized purine DNA binding"/>
    <property type="evidence" value="ECO:0007669"/>
    <property type="project" value="TreeGrafter"/>
</dbReference>
<dbReference type="VEuPathDB" id="AmoebaDB:NF0040820"/>
<evidence type="ECO:0000256" key="8">
    <source>
        <dbReference type="ARBA" id="ARBA00022763"/>
    </source>
</evidence>
<keyword evidence="6" id="KW-0004">4Fe-4S</keyword>
<evidence type="ECO:0000259" key="15">
    <source>
        <dbReference type="SMART" id="SM00478"/>
    </source>
</evidence>
<dbReference type="GO" id="GO:0046872">
    <property type="term" value="F:metal ion binding"/>
    <property type="evidence" value="ECO:0007669"/>
    <property type="project" value="UniProtKB-KW"/>
</dbReference>
<dbReference type="InterPro" id="IPR004035">
    <property type="entry name" value="Endouclease-III_FeS-bd_BS"/>
</dbReference>
<dbReference type="AlphaFoldDB" id="A0A6A5BUV8"/>
<evidence type="ECO:0000256" key="14">
    <source>
        <dbReference type="SAM" id="MobiDB-lite"/>
    </source>
</evidence>
<comment type="similarity">
    <text evidence="3">Belongs to the Nth/MutY family.</text>
</comment>
<dbReference type="SUPFAM" id="SSF55811">
    <property type="entry name" value="Nudix"/>
    <property type="match status" value="1"/>
</dbReference>
<dbReference type="InterPro" id="IPR044298">
    <property type="entry name" value="MIG/MutY"/>
</dbReference>
<dbReference type="GO" id="GO:0000701">
    <property type="term" value="F:purine-specific mismatch base pair DNA N-glycosylase activity"/>
    <property type="evidence" value="ECO:0007669"/>
    <property type="project" value="UniProtKB-EC"/>
</dbReference>
<dbReference type="PANTHER" id="PTHR42944">
    <property type="entry name" value="ADENINE DNA GLYCOSYLASE"/>
    <property type="match status" value="1"/>
</dbReference>
<keyword evidence="7" id="KW-0479">Metal-binding</keyword>
<dbReference type="VEuPathDB" id="AmoebaDB:NfTy_021180"/>
<dbReference type="Gene3D" id="3.90.79.10">
    <property type="entry name" value="Nucleoside Triphosphate Pyrophosphohydrolase"/>
    <property type="match status" value="1"/>
</dbReference>
<keyword evidence="17" id="KW-1185">Reference proteome</keyword>
<dbReference type="SMART" id="SM00525">
    <property type="entry name" value="FES"/>
    <property type="match status" value="1"/>
</dbReference>
<keyword evidence="11" id="KW-0411">Iron-sulfur</keyword>
<organism evidence="16 17">
    <name type="scientific">Naegleria fowleri</name>
    <name type="common">Brain eating amoeba</name>
    <dbReference type="NCBI Taxonomy" id="5763"/>
    <lineage>
        <taxon>Eukaryota</taxon>
        <taxon>Discoba</taxon>
        <taxon>Heterolobosea</taxon>
        <taxon>Tetramitia</taxon>
        <taxon>Eutetramitia</taxon>
        <taxon>Vahlkampfiidae</taxon>
        <taxon>Naegleria</taxon>
    </lineage>
</organism>
<dbReference type="EMBL" id="VFQX01000012">
    <property type="protein sequence ID" value="KAF0981863.1"/>
    <property type="molecule type" value="Genomic_DNA"/>
</dbReference>
<reference evidence="16 17" key="1">
    <citation type="journal article" date="2019" name="Sci. Rep.">
        <title>Nanopore sequencing improves the draft genome of the human pathogenic amoeba Naegleria fowleri.</title>
        <authorList>
            <person name="Liechti N."/>
            <person name="Schurch N."/>
            <person name="Bruggmann R."/>
            <person name="Wittwer M."/>
        </authorList>
    </citation>
    <scope>NUCLEOTIDE SEQUENCE [LARGE SCALE GENOMIC DNA]</scope>
    <source>
        <strain evidence="16 17">ATCC 30894</strain>
    </source>
</reference>
<dbReference type="GO" id="GO:0006284">
    <property type="term" value="P:base-excision repair"/>
    <property type="evidence" value="ECO:0007669"/>
    <property type="project" value="InterPro"/>
</dbReference>
<keyword evidence="9" id="KW-0378">Hydrolase</keyword>